<dbReference type="InterPro" id="IPR003439">
    <property type="entry name" value="ABC_transporter-like_ATP-bd"/>
</dbReference>
<feature type="region of interest" description="Disordered" evidence="10">
    <location>
        <begin position="291"/>
        <end position="347"/>
    </location>
</feature>
<feature type="transmembrane region" description="Helical" evidence="9">
    <location>
        <begin position="196"/>
        <end position="215"/>
    </location>
</feature>
<keyword evidence="14" id="KW-1185">Reference proteome</keyword>
<dbReference type="Gene3D" id="3.40.50.300">
    <property type="entry name" value="P-loop containing nucleotide triphosphate hydrolases"/>
    <property type="match status" value="2"/>
</dbReference>
<evidence type="ECO:0000256" key="1">
    <source>
        <dbReference type="ARBA" id="ARBA00004141"/>
    </source>
</evidence>
<proteinExistence type="inferred from homology"/>
<dbReference type="Pfam" id="PF00528">
    <property type="entry name" value="BPD_transp_1"/>
    <property type="match status" value="1"/>
</dbReference>
<sequence length="962" mass="99860">MRLSHWRARLAPLLTILPALLVIVAAALGPSLAPRPAEQAIGIPFGRPSADAWLGTDRLGRDVFSQLLYGGWGLLIVAAAIAILVTAVACVLGTVAALRPRVGVLIESATDFAMLMPAVLGILLVLTSWPDAGTYGLVVVALLFGAPYCARVFAAAAAGIAASGYVESAEAGGERLPHLVFREVVPNLRQVLASQLGLRFVVGVYMVSTASFLQLPTSLGAANWAVMVRENTSGLLLNPWSVLAPSLAIAIVAVSVNLAVDGFGRAEGRSGPSVDSADAAALTSRFGSAHPLDPAGSAEQVDAGTEAGSIGYPETTVDGDARSPACPERRSAGTGQPQSNDTTEFPPDDAVVVVEALAVRGHNGQELFGPISFRIRPGTVTALTGPSGSGKTTLMRALLGHLPAGAARSTGSVTVADQDVFALDPAALQRFRHRHIAYVGQDPGSSLNPLMRVRKLLAEVADDPADTALLETLALVGLSAEHLRRYPAELSGGQQRRVALARALVRRTEILVLDEPLAGLHGTLRTEIAELLRRVATERGIAVLLSGHDTATIHAVADSILELGTPLPEELRAGKFVVEPDVVPAFGIDAQPAGAGDAGELTGAAVGDDEEELVRAIGAAGGRRVDEVEAAGAAVEGALEGFHREVGARTGGHIEGGGEQSRRAAGEFAGELLLHRGDADRKRGADRWVGHDVGRDEGGDGEGPNGFHAADRNGADRQKAVLRASNITAEICGRPVLSAVDFELGAGSALAVVGASGAGKTTLARVIAGLHRTATGSLELGGRPVRLGRGRRIRYAGNGIQLVTQNPLSALNPRRTVAQTLARPLRRIGGVSKSAVPQRITDLLESVDLAPELARRYPHQLSGGQRQRVALARALAAEPAVLVCDEITSALDHATASSIMRLLDRIRAARGTALLVITHDMRLVAGHCAGVIVLDQGRIVESGFAASILAEPAHSATRELLG</sequence>
<evidence type="ECO:0000313" key="13">
    <source>
        <dbReference type="EMBL" id="MBP2189112.1"/>
    </source>
</evidence>
<dbReference type="PANTHER" id="PTHR43776">
    <property type="entry name" value="TRANSPORT ATP-BINDING PROTEIN"/>
    <property type="match status" value="1"/>
</dbReference>
<evidence type="ECO:0000256" key="6">
    <source>
        <dbReference type="ARBA" id="ARBA00022840"/>
    </source>
</evidence>
<evidence type="ECO:0000256" key="8">
    <source>
        <dbReference type="ARBA" id="ARBA00023136"/>
    </source>
</evidence>
<evidence type="ECO:0000256" key="3">
    <source>
        <dbReference type="ARBA" id="ARBA00022448"/>
    </source>
</evidence>
<keyword evidence="7 9" id="KW-1133">Transmembrane helix</keyword>
<keyword evidence="6" id="KW-0067">ATP-binding</keyword>
<feature type="transmembrane region" description="Helical" evidence="9">
    <location>
        <begin position="135"/>
        <end position="154"/>
    </location>
</feature>
<evidence type="ECO:0000256" key="2">
    <source>
        <dbReference type="ARBA" id="ARBA00005417"/>
    </source>
</evidence>
<organism evidence="13 14">
    <name type="scientific">Nocardia goodfellowii</name>
    <dbReference type="NCBI Taxonomy" id="882446"/>
    <lineage>
        <taxon>Bacteria</taxon>
        <taxon>Bacillati</taxon>
        <taxon>Actinomycetota</taxon>
        <taxon>Actinomycetes</taxon>
        <taxon>Mycobacteriales</taxon>
        <taxon>Nocardiaceae</taxon>
        <taxon>Nocardia</taxon>
    </lineage>
</organism>
<comment type="similarity">
    <text evidence="2">Belongs to the ABC transporter superfamily.</text>
</comment>
<evidence type="ECO:0000256" key="4">
    <source>
        <dbReference type="ARBA" id="ARBA00022692"/>
    </source>
</evidence>
<dbReference type="EMBL" id="JAGGMR010000001">
    <property type="protein sequence ID" value="MBP2189112.1"/>
    <property type="molecule type" value="Genomic_DNA"/>
</dbReference>
<dbReference type="InterPro" id="IPR035906">
    <property type="entry name" value="MetI-like_sf"/>
</dbReference>
<name>A0ABS4QBQ5_9NOCA</name>
<evidence type="ECO:0000256" key="9">
    <source>
        <dbReference type="RuleBase" id="RU363032"/>
    </source>
</evidence>
<dbReference type="SUPFAM" id="SSF161098">
    <property type="entry name" value="MetI-like"/>
    <property type="match status" value="1"/>
</dbReference>
<evidence type="ECO:0000256" key="10">
    <source>
        <dbReference type="SAM" id="MobiDB-lite"/>
    </source>
</evidence>
<feature type="domain" description="ABC transporter" evidence="11">
    <location>
        <begin position="722"/>
        <end position="961"/>
    </location>
</feature>
<keyword evidence="8 9" id="KW-0472">Membrane</keyword>
<dbReference type="SMART" id="SM00382">
    <property type="entry name" value="AAA"/>
    <property type="match status" value="2"/>
</dbReference>
<gene>
    <name evidence="13" type="ORF">BJ987_002013</name>
</gene>
<dbReference type="CDD" id="cd06261">
    <property type="entry name" value="TM_PBP2"/>
    <property type="match status" value="1"/>
</dbReference>
<dbReference type="PROSITE" id="PS00211">
    <property type="entry name" value="ABC_TRANSPORTER_1"/>
    <property type="match status" value="2"/>
</dbReference>
<comment type="subcellular location">
    <subcellularLocation>
        <location evidence="9">Cell membrane</location>
        <topology evidence="9">Multi-pass membrane protein</topology>
    </subcellularLocation>
    <subcellularLocation>
        <location evidence="1">Membrane</location>
        <topology evidence="1">Multi-pass membrane protein</topology>
    </subcellularLocation>
</comment>
<dbReference type="InterPro" id="IPR027417">
    <property type="entry name" value="P-loop_NTPase"/>
</dbReference>
<dbReference type="PANTHER" id="PTHR43776:SF7">
    <property type="entry name" value="D,D-DIPEPTIDE TRANSPORT ATP-BINDING PROTEIN DDPF-RELATED"/>
    <property type="match status" value="1"/>
</dbReference>
<keyword evidence="4 9" id="KW-0812">Transmembrane</keyword>
<comment type="similarity">
    <text evidence="9">Belongs to the binding-protein-dependent transport system permease family.</text>
</comment>
<dbReference type="PROSITE" id="PS50893">
    <property type="entry name" value="ABC_TRANSPORTER_2"/>
    <property type="match status" value="2"/>
</dbReference>
<evidence type="ECO:0000256" key="7">
    <source>
        <dbReference type="ARBA" id="ARBA00022989"/>
    </source>
</evidence>
<evidence type="ECO:0000259" key="12">
    <source>
        <dbReference type="PROSITE" id="PS50928"/>
    </source>
</evidence>
<dbReference type="CDD" id="cd03257">
    <property type="entry name" value="ABC_NikE_OppD_transporters"/>
    <property type="match status" value="1"/>
</dbReference>
<dbReference type="Pfam" id="PF00005">
    <property type="entry name" value="ABC_tran"/>
    <property type="match status" value="2"/>
</dbReference>
<evidence type="ECO:0000256" key="5">
    <source>
        <dbReference type="ARBA" id="ARBA00022741"/>
    </source>
</evidence>
<dbReference type="Proteomes" id="UP001519325">
    <property type="component" value="Unassembled WGS sequence"/>
</dbReference>
<dbReference type="InterPro" id="IPR003593">
    <property type="entry name" value="AAA+_ATPase"/>
</dbReference>
<evidence type="ECO:0000313" key="14">
    <source>
        <dbReference type="Proteomes" id="UP001519325"/>
    </source>
</evidence>
<keyword evidence="5" id="KW-0547">Nucleotide-binding</keyword>
<evidence type="ECO:0000259" key="11">
    <source>
        <dbReference type="PROSITE" id="PS50893"/>
    </source>
</evidence>
<feature type="domain" description="ABC transmembrane type-1" evidence="12">
    <location>
        <begin position="75"/>
        <end position="260"/>
    </location>
</feature>
<feature type="transmembrane region" description="Helical" evidence="9">
    <location>
        <begin position="235"/>
        <end position="260"/>
    </location>
</feature>
<dbReference type="PROSITE" id="PS50928">
    <property type="entry name" value="ABC_TM1"/>
    <property type="match status" value="1"/>
</dbReference>
<dbReference type="InterPro" id="IPR000515">
    <property type="entry name" value="MetI-like"/>
</dbReference>
<feature type="region of interest" description="Disordered" evidence="10">
    <location>
        <begin position="692"/>
        <end position="711"/>
    </location>
</feature>
<dbReference type="InterPro" id="IPR050319">
    <property type="entry name" value="ABC_transp_ATP-bind"/>
</dbReference>
<accession>A0ABS4QBQ5</accession>
<comment type="caution">
    <text evidence="13">The sequence shown here is derived from an EMBL/GenBank/DDBJ whole genome shotgun (WGS) entry which is preliminary data.</text>
</comment>
<dbReference type="SUPFAM" id="SSF52540">
    <property type="entry name" value="P-loop containing nucleoside triphosphate hydrolases"/>
    <property type="match status" value="2"/>
</dbReference>
<keyword evidence="3 9" id="KW-0813">Transport</keyword>
<reference evidence="13 14" key="1">
    <citation type="submission" date="2021-03" db="EMBL/GenBank/DDBJ databases">
        <title>Sequencing the genomes of 1000 actinobacteria strains.</title>
        <authorList>
            <person name="Klenk H.-P."/>
        </authorList>
    </citation>
    <scope>NUCLEOTIDE SEQUENCE [LARGE SCALE GENOMIC DNA]</scope>
    <source>
        <strain evidence="13 14">DSM 45516</strain>
    </source>
</reference>
<dbReference type="InterPro" id="IPR017871">
    <property type="entry name" value="ABC_transporter-like_CS"/>
</dbReference>
<feature type="domain" description="ABC transporter" evidence="11">
    <location>
        <begin position="352"/>
        <end position="590"/>
    </location>
</feature>
<feature type="transmembrane region" description="Helical" evidence="9">
    <location>
        <begin position="110"/>
        <end position="129"/>
    </location>
</feature>
<feature type="compositionally biased region" description="Polar residues" evidence="10">
    <location>
        <begin position="333"/>
        <end position="343"/>
    </location>
</feature>
<feature type="transmembrane region" description="Helical" evidence="9">
    <location>
        <begin position="72"/>
        <end position="98"/>
    </location>
</feature>
<protein>
    <submittedName>
        <fullName evidence="13">ABC-type glutathione transport system ATPase component/ABC-type dipeptide/oligopeptide/nickel transport system permease subunit</fullName>
    </submittedName>
</protein>